<name>C8XKN4_NAKMY</name>
<dbReference type="InParanoid" id="C8XKN4"/>
<keyword evidence="1" id="KW-1133">Transmembrane helix</keyword>
<accession>C8XKN4</accession>
<feature type="transmembrane region" description="Helical" evidence="1">
    <location>
        <begin position="48"/>
        <end position="68"/>
    </location>
</feature>
<dbReference type="InterPro" id="IPR037185">
    <property type="entry name" value="EmrE-like"/>
</dbReference>
<evidence type="ECO:0000256" key="1">
    <source>
        <dbReference type="SAM" id="Phobius"/>
    </source>
</evidence>
<dbReference type="AlphaFoldDB" id="C8XKN4"/>
<dbReference type="SUPFAM" id="SSF103481">
    <property type="entry name" value="Multidrug resistance efflux transporter EmrE"/>
    <property type="match status" value="1"/>
</dbReference>
<gene>
    <name evidence="2" type="ordered locus">Namu_4404</name>
</gene>
<organism evidence="2 3">
    <name type="scientific">Nakamurella multipartita (strain ATCC 700099 / DSM 44233 / CIP 104796 / JCM 9543 / NBRC 105858 / Y-104)</name>
    <name type="common">Microsphaera multipartita</name>
    <dbReference type="NCBI Taxonomy" id="479431"/>
    <lineage>
        <taxon>Bacteria</taxon>
        <taxon>Bacillati</taxon>
        <taxon>Actinomycetota</taxon>
        <taxon>Actinomycetes</taxon>
        <taxon>Nakamurellales</taxon>
        <taxon>Nakamurellaceae</taxon>
        <taxon>Nakamurella</taxon>
    </lineage>
</organism>
<reference evidence="3" key="1">
    <citation type="submission" date="2009-09" db="EMBL/GenBank/DDBJ databases">
        <title>The complete genome of Nakamurella multipartita DSM 44233.</title>
        <authorList>
            <consortium name="US DOE Joint Genome Institute (JGI-PGF)"/>
            <person name="Lucas S."/>
            <person name="Copeland A."/>
            <person name="Lapidus A."/>
            <person name="Glavina del Rio T."/>
            <person name="Dalin E."/>
            <person name="Tice H."/>
            <person name="Bruce D."/>
            <person name="Goodwin L."/>
            <person name="Pitluck S."/>
            <person name="Kyrpides N."/>
            <person name="Mavromatis K."/>
            <person name="Ivanova N."/>
            <person name="Ovchinnikova G."/>
            <person name="Sims D."/>
            <person name="Meincke L."/>
            <person name="Brettin T."/>
            <person name="Detter J.C."/>
            <person name="Han C."/>
            <person name="Larimer F."/>
            <person name="Land M."/>
            <person name="Hauser L."/>
            <person name="Markowitz V."/>
            <person name="Cheng J.-F."/>
            <person name="Hugenholtz P."/>
            <person name="Woyke T."/>
            <person name="Wu D."/>
            <person name="Klenk H.-P."/>
            <person name="Eisen J.A."/>
        </authorList>
    </citation>
    <scope>NUCLEOTIDE SEQUENCE [LARGE SCALE GENOMIC DNA]</scope>
    <source>
        <strain evidence="3">ATCC 700099 / DSM 44233 / CIP 104796 / JCM 9543 / NBRC 105858 / Y-104</strain>
    </source>
</reference>
<evidence type="ECO:0000313" key="3">
    <source>
        <dbReference type="Proteomes" id="UP000002218"/>
    </source>
</evidence>
<dbReference type="EMBL" id="CP001737">
    <property type="protein sequence ID" value="ACV80691.1"/>
    <property type="molecule type" value="Genomic_DNA"/>
</dbReference>
<feature type="transmembrane region" description="Helical" evidence="1">
    <location>
        <begin position="104"/>
        <end position="123"/>
    </location>
</feature>
<dbReference type="eggNOG" id="COG0697">
    <property type="taxonomic scope" value="Bacteria"/>
</dbReference>
<keyword evidence="1" id="KW-0472">Membrane</keyword>
<dbReference type="Proteomes" id="UP000002218">
    <property type="component" value="Chromosome"/>
</dbReference>
<feature type="transmembrane region" description="Helical" evidence="1">
    <location>
        <begin position="220"/>
        <end position="242"/>
    </location>
</feature>
<feature type="transmembrane region" description="Helical" evidence="1">
    <location>
        <begin position="162"/>
        <end position="182"/>
    </location>
</feature>
<feature type="transmembrane region" description="Helical" evidence="1">
    <location>
        <begin position="249"/>
        <end position="269"/>
    </location>
</feature>
<proteinExistence type="predicted"/>
<dbReference type="RefSeq" id="WP_015749513.1">
    <property type="nucleotide sequence ID" value="NC_013235.1"/>
</dbReference>
<dbReference type="PANTHER" id="PTHR40761">
    <property type="entry name" value="CONSERVED INTEGRAL MEMBRANE ALANINE VALINE AND LEUCINE RICH PROTEIN-RELATED"/>
    <property type="match status" value="1"/>
</dbReference>
<feature type="transmembrane region" description="Helical" evidence="1">
    <location>
        <begin position="80"/>
        <end position="98"/>
    </location>
</feature>
<dbReference type="KEGG" id="nml:Namu_4404"/>
<sequence length="290" mass="28514" precursor="true">MVNAALLAVAASALCSGGAAVLQASAVARLPRTSAVSGHFVIRLARSPRYLAALALVALGFGLSFLALRTLPLFVVQAGRASSLAVTAVLSVLALRVRLRRVEIGAVLVIGVGLVVVGLTAGGQEPADVGSVGRLLLLAAVLVLVPAVAAALRLGAPQRAGLILAVIAGTCFGLLALGARILRGFDPGVLLTDPAAWAMAGAGTLGLLSGALALQRASVVTVTATMVATETILGSALGMLVCGDRPSPGLALPAAIGFALVLAGALSLARFGAPPAAADGTEEPATLPIA</sequence>
<evidence type="ECO:0008006" key="4">
    <source>
        <dbReference type="Google" id="ProtNLM"/>
    </source>
</evidence>
<feature type="transmembrane region" description="Helical" evidence="1">
    <location>
        <begin position="135"/>
        <end position="156"/>
    </location>
</feature>
<dbReference type="PANTHER" id="PTHR40761:SF1">
    <property type="entry name" value="CONSERVED INTEGRAL MEMBRANE ALANINE VALINE AND LEUCINE RICH PROTEIN-RELATED"/>
    <property type="match status" value="1"/>
</dbReference>
<dbReference type="OrthoDB" id="3837845at2"/>
<keyword evidence="1" id="KW-0812">Transmembrane</keyword>
<protein>
    <recommendedName>
        <fullName evidence="4">EamA domain-containing protein</fullName>
    </recommendedName>
</protein>
<dbReference type="STRING" id="479431.Namu_4404"/>
<keyword evidence="3" id="KW-1185">Reference proteome</keyword>
<feature type="transmembrane region" description="Helical" evidence="1">
    <location>
        <begin position="194"/>
        <end position="214"/>
    </location>
</feature>
<evidence type="ECO:0000313" key="2">
    <source>
        <dbReference type="EMBL" id="ACV80691.1"/>
    </source>
</evidence>
<reference evidence="2 3" key="2">
    <citation type="journal article" date="2010" name="Stand. Genomic Sci.">
        <title>Complete genome sequence of Nakamurella multipartita type strain (Y-104).</title>
        <authorList>
            <person name="Tice H."/>
            <person name="Mayilraj S."/>
            <person name="Sims D."/>
            <person name="Lapidus A."/>
            <person name="Nolan M."/>
            <person name="Lucas S."/>
            <person name="Glavina Del Rio T."/>
            <person name="Copeland A."/>
            <person name="Cheng J.F."/>
            <person name="Meincke L."/>
            <person name="Bruce D."/>
            <person name="Goodwin L."/>
            <person name="Pitluck S."/>
            <person name="Ivanova N."/>
            <person name="Mavromatis K."/>
            <person name="Ovchinnikova G."/>
            <person name="Pati A."/>
            <person name="Chen A."/>
            <person name="Palaniappan K."/>
            <person name="Land M."/>
            <person name="Hauser L."/>
            <person name="Chang Y.J."/>
            <person name="Jeffries C.D."/>
            <person name="Detter J.C."/>
            <person name="Brettin T."/>
            <person name="Rohde M."/>
            <person name="Goker M."/>
            <person name="Bristow J."/>
            <person name="Eisen J.A."/>
            <person name="Markowitz V."/>
            <person name="Hugenholtz P."/>
            <person name="Kyrpides N.C."/>
            <person name="Klenk H.P."/>
            <person name="Chen F."/>
        </authorList>
    </citation>
    <scope>NUCLEOTIDE SEQUENCE [LARGE SCALE GENOMIC DNA]</scope>
    <source>
        <strain evidence="3">ATCC 700099 / DSM 44233 / CIP 104796 / JCM 9543 / NBRC 105858 / Y-104</strain>
    </source>
</reference>
<dbReference type="HOGENOM" id="CLU_065119_0_0_11"/>